<comment type="function">
    <text evidence="10">Catalyzes the NAD(P)-dependent oxidation of 4-(phosphooxy)-L-threonine (HTP) into 2-amino-3-oxo-4-(phosphooxy)butyric acid which spontaneously decarboxylates to form 3-amino-2-oxopropyl phosphate (AHAP).</text>
</comment>
<protein>
    <recommendedName>
        <fullName evidence="10">4-hydroxythreonine-4-phosphate dehydrogenase</fullName>
        <ecNumber evidence="10">1.1.1.262</ecNumber>
    </recommendedName>
    <alternativeName>
        <fullName evidence="10">4-(phosphohydroxy)-L-threonine dehydrogenase</fullName>
    </alternativeName>
</protein>
<feature type="binding site" evidence="10">
    <location>
        <position position="150"/>
    </location>
    <ligand>
        <name>substrate</name>
    </ligand>
</feature>
<feature type="binding site" evidence="10">
    <location>
        <position position="151"/>
    </location>
    <ligand>
        <name>substrate</name>
    </ligand>
</feature>
<evidence type="ECO:0000256" key="9">
    <source>
        <dbReference type="ARBA" id="ARBA00023285"/>
    </source>
</evidence>
<gene>
    <name evidence="10" type="primary">pdxA</name>
    <name evidence="11" type="ORF">SAMN05421831_10935</name>
</gene>
<evidence type="ECO:0000313" key="11">
    <source>
        <dbReference type="EMBL" id="SEI74703.1"/>
    </source>
</evidence>
<keyword evidence="6 10" id="KW-0560">Oxidoreductase</keyword>
<dbReference type="Gene3D" id="3.40.718.10">
    <property type="entry name" value="Isopropylmalate Dehydrogenase"/>
    <property type="match status" value="1"/>
</dbReference>
<dbReference type="OrthoDB" id="9801783at2"/>
<dbReference type="GO" id="GO:0050897">
    <property type="term" value="F:cobalt ion binding"/>
    <property type="evidence" value="ECO:0007669"/>
    <property type="project" value="UniProtKB-UniRule"/>
</dbReference>
<feature type="binding site" evidence="10">
    <location>
        <position position="306"/>
    </location>
    <ligand>
        <name>substrate</name>
    </ligand>
</feature>
<dbReference type="GO" id="GO:0051287">
    <property type="term" value="F:NAD binding"/>
    <property type="evidence" value="ECO:0007669"/>
    <property type="project" value="InterPro"/>
</dbReference>
<comment type="cofactor">
    <cofactor evidence="10">
        <name>Zn(2+)</name>
        <dbReference type="ChEBI" id="CHEBI:29105"/>
    </cofactor>
    <cofactor evidence="10">
        <name>Mg(2+)</name>
        <dbReference type="ChEBI" id="CHEBI:18420"/>
    </cofactor>
    <cofactor evidence="10">
        <name>Co(2+)</name>
        <dbReference type="ChEBI" id="CHEBI:48828"/>
    </cofactor>
    <text evidence="10">Binds 1 divalent metal cation per subunit. Can use ions such as Zn(2+), Mg(2+) or Co(2+).</text>
</comment>
<dbReference type="RefSeq" id="WP_093310520.1">
    <property type="nucleotide sequence ID" value="NZ_FNYH01000009.1"/>
</dbReference>
<comment type="subcellular location">
    <subcellularLocation>
        <location evidence="10">Cytoplasm</location>
    </subcellularLocation>
</comment>
<keyword evidence="8 10" id="KW-0664">Pyridoxine biosynthesis</keyword>
<comment type="pathway">
    <text evidence="10">Cofactor biosynthesis; pyridoxine 5'-phosphate biosynthesis; pyridoxine 5'-phosphate from D-erythrose 4-phosphate: step 4/5.</text>
</comment>
<dbReference type="PANTHER" id="PTHR30004">
    <property type="entry name" value="4-HYDROXYTHREONINE-4-PHOSPHATE DEHYDROGENASE"/>
    <property type="match status" value="1"/>
</dbReference>
<evidence type="ECO:0000256" key="6">
    <source>
        <dbReference type="ARBA" id="ARBA00023002"/>
    </source>
</evidence>
<comment type="subunit">
    <text evidence="10">Homodimer.</text>
</comment>
<feature type="binding site" evidence="10">
    <location>
        <position position="288"/>
    </location>
    <ligand>
        <name>substrate</name>
    </ligand>
</feature>
<dbReference type="AlphaFoldDB" id="A0A1H6T3M2"/>
<reference evidence="12" key="1">
    <citation type="submission" date="2016-10" db="EMBL/GenBank/DDBJ databases">
        <authorList>
            <person name="Varghese N."/>
            <person name="Submissions S."/>
        </authorList>
    </citation>
    <scope>NUCLEOTIDE SEQUENCE [LARGE SCALE GENOMIC DNA]</scope>
    <source>
        <strain evidence="12">DSM 7165</strain>
    </source>
</reference>
<name>A0A1H6T3M2_9GAMM</name>
<keyword evidence="2 10" id="KW-0479">Metal-binding</keyword>
<evidence type="ECO:0000256" key="2">
    <source>
        <dbReference type="ARBA" id="ARBA00022723"/>
    </source>
</evidence>
<comment type="similarity">
    <text evidence="10">Belongs to the PdxA family.</text>
</comment>
<dbReference type="GO" id="GO:0008615">
    <property type="term" value="P:pyridoxine biosynthetic process"/>
    <property type="evidence" value="ECO:0007669"/>
    <property type="project" value="UniProtKB-UniRule"/>
</dbReference>
<organism evidence="11 12">
    <name type="scientific">Allopseudospirillum japonicum</name>
    <dbReference type="NCBI Taxonomy" id="64971"/>
    <lineage>
        <taxon>Bacteria</taxon>
        <taxon>Pseudomonadati</taxon>
        <taxon>Pseudomonadota</taxon>
        <taxon>Gammaproteobacteria</taxon>
        <taxon>Oceanospirillales</taxon>
        <taxon>Oceanospirillaceae</taxon>
        <taxon>Allopseudospirillum</taxon>
    </lineage>
</organism>
<dbReference type="NCBIfam" id="TIGR00557">
    <property type="entry name" value="pdxA"/>
    <property type="match status" value="1"/>
</dbReference>
<dbReference type="PANTHER" id="PTHR30004:SF5">
    <property type="entry name" value="4-HYDROXYTHREONINE-4-PHOSPHATE DEHYDROGENASE"/>
    <property type="match status" value="1"/>
</dbReference>
<evidence type="ECO:0000256" key="7">
    <source>
        <dbReference type="ARBA" id="ARBA00023027"/>
    </source>
</evidence>
<evidence type="ECO:0000256" key="5">
    <source>
        <dbReference type="ARBA" id="ARBA00022857"/>
    </source>
</evidence>
<dbReference type="UniPathway" id="UPA00244">
    <property type="reaction ID" value="UER00312"/>
</dbReference>
<feature type="binding site" evidence="10">
    <location>
        <position position="180"/>
    </location>
    <ligand>
        <name>a divalent metal cation</name>
        <dbReference type="ChEBI" id="CHEBI:60240"/>
        <note>ligand shared between dimeric partners</note>
    </ligand>
</feature>
<sequence length="343" mass="37300">MSQPAILALTTGEPAGIGPDLALQWMQEYQQLESTEQTQWDHTRVLVLANADVLQARARQLGIGLKPYWVNTWQALENLPPLSSGYLPVWSLPIQAPVMPGELNPANATYVLDMLTLAAQGCMEKRFAGMVTAPVHKGVINDAGVDFSGHTEFLQMYTGSRQVVMMLATARLRVALVTTHLPLRAVADAITQEKLQQVLEILYTSLQQQWGIAQPKILVCGLNPHAGEGGHLGDEEIQIIEPVLQTYRDQGKNIVGPLPADTLFTEKVLHGADAVLAMYHDQGLPVLKHQGFGQAANITLGLPIVRTSVDHGTALELAGRGQAHTGSLWTALQAARVMRPLIF</sequence>
<dbReference type="Pfam" id="PF04166">
    <property type="entry name" value="PdxA"/>
    <property type="match status" value="1"/>
</dbReference>
<dbReference type="GO" id="GO:0005737">
    <property type="term" value="C:cytoplasm"/>
    <property type="evidence" value="ECO:0007669"/>
    <property type="project" value="UniProtKB-SubCell"/>
</dbReference>
<feature type="binding site" evidence="10">
    <location>
        <position position="280"/>
    </location>
    <ligand>
        <name>a divalent metal cation</name>
        <dbReference type="ChEBI" id="CHEBI:60240"/>
        <note>ligand shared between dimeric partners</note>
    </ligand>
</feature>
<comment type="miscellaneous">
    <text evidence="10">The active site is located at the dimer interface.</text>
</comment>
<evidence type="ECO:0000256" key="4">
    <source>
        <dbReference type="ARBA" id="ARBA00022842"/>
    </source>
</evidence>
<dbReference type="GO" id="GO:0000287">
    <property type="term" value="F:magnesium ion binding"/>
    <property type="evidence" value="ECO:0007669"/>
    <property type="project" value="UniProtKB-UniRule"/>
</dbReference>
<dbReference type="HAMAP" id="MF_00536">
    <property type="entry name" value="PdxA"/>
    <property type="match status" value="1"/>
</dbReference>
<dbReference type="SUPFAM" id="SSF53659">
    <property type="entry name" value="Isocitrate/Isopropylmalate dehydrogenase-like"/>
    <property type="match status" value="1"/>
</dbReference>
<keyword evidence="3 10" id="KW-0862">Zinc</keyword>
<keyword evidence="1 10" id="KW-0963">Cytoplasm</keyword>
<comment type="catalytic activity">
    <reaction evidence="10">
        <text>4-(phosphooxy)-L-threonine + NAD(+) = 3-amino-2-oxopropyl phosphate + CO2 + NADH</text>
        <dbReference type="Rhea" id="RHEA:32275"/>
        <dbReference type="ChEBI" id="CHEBI:16526"/>
        <dbReference type="ChEBI" id="CHEBI:57279"/>
        <dbReference type="ChEBI" id="CHEBI:57540"/>
        <dbReference type="ChEBI" id="CHEBI:57945"/>
        <dbReference type="ChEBI" id="CHEBI:58452"/>
        <dbReference type="EC" id="1.1.1.262"/>
    </reaction>
</comment>
<evidence type="ECO:0000313" key="12">
    <source>
        <dbReference type="Proteomes" id="UP000242999"/>
    </source>
</evidence>
<keyword evidence="4 10" id="KW-0460">Magnesium</keyword>
<dbReference type="GO" id="GO:0042823">
    <property type="term" value="P:pyridoxal phosphate biosynthetic process"/>
    <property type="evidence" value="ECO:0007669"/>
    <property type="project" value="UniProtKB-UniRule"/>
</dbReference>
<dbReference type="EMBL" id="FNYH01000009">
    <property type="protein sequence ID" value="SEI74703.1"/>
    <property type="molecule type" value="Genomic_DNA"/>
</dbReference>
<feature type="binding site" evidence="10">
    <location>
        <position position="297"/>
    </location>
    <ligand>
        <name>substrate</name>
    </ligand>
</feature>
<dbReference type="InterPro" id="IPR037510">
    <property type="entry name" value="PdxA"/>
</dbReference>
<feature type="binding site" evidence="10">
    <location>
        <position position="225"/>
    </location>
    <ligand>
        <name>a divalent metal cation</name>
        <dbReference type="ChEBI" id="CHEBI:60240"/>
        <note>ligand shared between dimeric partners</note>
    </ligand>
</feature>
<keyword evidence="5 10" id="KW-0521">NADP</keyword>
<proteinExistence type="inferred from homology"/>
<dbReference type="GO" id="GO:0008270">
    <property type="term" value="F:zinc ion binding"/>
    <property type="evidence" value="ECO:0007669"/>
    <property type="project" value="UniProtKB-UniRule"/>
</dbReference>
<evidence type="ECO:0000256" key="1">
    <source>
        <dbReference type="ARBA" id="ARBA00022490"/>
    </source>
</evidence>
<evidence type="ECO:0000256" key="8">
    <source>
        <dbReference type="ARBA" id="ARBA00023096"/>
    </source>
</evidence>
<keyword evidence="12" id="KW-1185">Reference proteome</keyword>
<dbReference type="InterPro" id="IPR005255">
    <property type="entry name" value="PdxA_fam"/>
</dbReference>
<dbReference type="Proteomes" id="UP000242999">
    <property type="component" value="Unassembled WGS sequence"/>
</dbReference>
<dbReference type="GO" id="GO:0050570">
    <property type="term" value="F:4-hydroxythreonine-4-phosphate dehydrogenase activity"/>
    <property type="evidence" value="ECO:0007669"/>
    <property type="project" value="UniProtKB-UniRule"/>
</dbReference>
<dbReference type="STRING" id="64971.SAMN05421831_10935"/>
<accession>A0A1H6T3M2</accession>
<dbReference type="EC" id="1.1.1.262" evidence="10"/>
<evidence type="ECO:0000256" key="10">
    <source>
        <dbReference type="HAMAP-Rule" id="MF_00536"/>
    </source>
</evidence>
<evidence type="ECO:0000256" key="3">
    <source>
        <dbReference type="ARBA" id="ARBA00022833"/>
    </source>
</evidence>
<keyword evidence="7 10" id="KW-0520">NAD</keyword>
<keyword evidence="9 10" id="KW-0170">Cobalt</keyword>